<feature type="domain" description="FAD/NAD(P)-binding" evidence="16">
    <location>
        <begin position="3"/>
        <end position="290"/>
    </location>
</feature>
<evidence type="ECO:0000256" key="1">
    <source>
        <dbReference type="ARBA" id="ARBA00001974"/>
    </source>
</evidence>
<comment type="subcellular location">
    <subcellularLocation>
        <location evidence="2">Membrane</location>
        <topology evidence="2">Peripheral membrane protein</topology>
    </subcellularLocation>
</comment>
<dbReference type="SUPFAM" id="SSF51905">
    <property type="entry name" value="FAD/NAD(P)-binding domain"/>
    <property type="match status" value="2"/>
</dbReference>
<proteinExistence type="inferred from homology"/>
<dbReference type="PANTHER" id="PTHR43755:SF1">
    <property type="entry name" value="FAD-DEPENDENT PYRIDINE NUCLEOTIDE-DISULPHIDE OXIDOREDUCTASE"/>
    <property type="match status" value="1"/>
</dbReference>
<feature type="region of interest" description="Disordered" evidence="15">
    <location>
        <begin position="426"/>
        <end position="450"/>
    </location>
</feature>
<evidence type="ECO:0000256" key="11">
    <source>
        <dbReference type="ARBA" id="ARBA00060891"/>
    </source>
</evidence>
<dbReference type="PANTHER" id="PTHR43755">
    <property type="match status" value="1"/>
</dbReference>
<feature type="compositionally biased region" description="Basic and acidic residues" evidence="15">
    <location>
        <begin position="439"/>
        <end position="450"/>
    </location>
</feature>
<evidence type="ECO:0000256" key="8">
    <source>
        <dbReference type="ARBA" id="ARBA00023136"/>
    </source>
</evidence>
<evidence type="ECO:0000256" key="7">
    <source>
        <dbReference type="ARBA" id="ARBA00023002"/>
    </source>
</evidence>
<protein>
    <recommendedName>
        <fullName evidence="13">Sulfide-quinone reductase</fullName>
        <ecNumber evidence="12">1.8.5.4</ecNumber>
    </recommendedName>
    <alternativeName>
        <fullName evidence="14">Sulfide:quinone oxidoreductase</fullName>
    </alternativeName>
</protein>
<keyword evidence="4" id="KW-0874">Quinone</keyword>
<dbReference type="EMBL" id="CP030139">
    <property type="protein sequence ID" value="AZB73321.1"/>
    <property type="molecule type" value="Genomic_DNA"/>
</dbReference>
<evidence type="ECO:0000259" key="16">
    <source>
        <dbReference type="Pfam" id="PF07992"/>
    </source>
</evidence>
<name>A0AAN1QQ40_SYNEL</name>
<evidence type="ECO:0000256" key="9">
    <source>
        <dbReference type="ARBA" id="ARBA00050821"/>
    </source>
</evidence>
<keyword evidence="8" id="KW-0472">Membrane</keyword>
<dbReference type="Proteomes" id="UP000267249">
    <property type="component" value="Chromosome"/>
</dbReference>
<evidence type="ECO:0000256" key="2">
    <source>
        <dbReference type="ARBA" id="ARBA00004170"/>
    </source>
</evidence>
<dbReference type="GO" id="GO:0048038">
    <property type="term" value="F:quinone binding"/>
    <property type="evidence" value="ECO:0007669"/>
    <property type="project" value="UniProtKB-KW"/>
</dbReference>
<evidence type="ECO:0000256" key="3">
    <source>
        <dbReference type="ARBA" id="ARBA00022630"/>
    </source>
</evidence>
<dbReference type="InterPro" id="IPR023753">
    <property type="entry name" value="FAD/NAD-binding_dom"/>
</dbReference>
<evidence type="ECO:0000256" key="10">
    <source>
        <dbReference type="ARBA" id="ARBA00054727"/>
    </source>
</evidence>
<dbReference type="EC" id="1.8.5.4" evidence="12"/>
<accession>A0AAN1QQ40</accession>
<evidence type="ECO:0000256" key="14">
    <source>
        <dbReference type="ARBA" id="ARBA00081101"/>
    </source>
</evidence>
<comment type="cofactor">
    <cofactor evidence="1">
        <name>FAD</name>
        <dbReference type="ChEBI" id="CHEBI:57692"/>
    </cofactor>
</comment>
<dbReference type="GO" id="GO:0016020">
    <property type="term" value="C:membrane"/>
    <property type="evidence" value="ECO:0007669"/>
    <property type="project" value="UniProtKB-SubCell"/>
</dbReference>
<dbReference type="InterPro" id="IPR036188">
    <property type="entry name" value="FAD/NAD-bd_sf"/>
</dbReference>
<evidence type="ECO:0000313" key="18">
    <source>
        <dbReference type="Proteomes" id="UP000267249"/>
    </source>
</evidence>
<evidence type="ECO:0000256" key="15">
    <source>
        <dbReference type="SAM" id="MobiDB-lite"/>
    </source>
</evidence>
<comment type="function">
    <text evidence="10">Catalyzes the oxidation of hydrogen sulfide, with the help of a quinone. Consecutive reaction cycles lead to the accumulation of a polysulfide product on the active site Cys residues; these products are released when they exceed a critical length, typically as cyclooctasulfur.</text>
</comment>
<dbReference type="FunFam" id="3.50.50.100:FF:000017">
    <property type="entry name" value="Sulfide-quinone reductase"/>
    <property type="match status" value="1"/>
</dbReference>
<sequence length="450" mass="49412">MAQVVVIGAGLGGLPTAYELRHWLKGGHQVTLVSNRSQFTFIPGLIHVALGKIPLDRVQLDLASLCQRHGLNWVDSAVERVDPDRRIVRLANHQTLDYDYLVIASGPSFAFDEIPGLGPHGGYTQSVCNPAHALEAREAWESFLKNPTDLVVGAAPKTGCLGPAYEFALAADQALRKRGLRDRVTITYITPEPYAGYLGLPDLYLARELTEGVLEEQGVKVVTNAAIAQVFPDRVELADGRQFLFGYAMILPAFRGADYVQVSGLGNDRGFIPILPTQRHRDYERIYALGVSVQLEQPYRTPVPIGLPKSGQMSEAMGAAVAHNIAVDLGTLSGPHQIPTLEALCFAEMGQTGIAYIAAPILPDPVSGRRRYSYATRGAWVNWAKAAFERYFLLKMKWGLGLPWFELWGLKLLFGLSLLRPISPSDQSDTPPTLHAPHHASDSVELTRYR</sequence>
<dbReference type="GO" id="GO:0000166">
    <property type="term" value="F:nucleotide binding"/>
    <property type="evidence" value="ECO:0007669"/>
    <property type="project" value="UniProtKB-KW"/>
</dbReference>
<evidence type="ECO:0000256" key="6">
    <source>
        <dbReference type="ARBA" id="ARBA00022827"/>
    </source>
</evidence>
<dbReference type="AlphaFoldDB" id="A0AAN1QQ40"/>
<keyword evidence="7" id="KW-0560">Oxidoreductase</keyword>
<dbReference type="Pfam" id="PF07992">
    <property type="entry name" value="Pyr_redox_2"/>
    <property type="match status" value="1"/>
</dbReference>
<dbReference type="Gene3D" id="3.50.50.100">
    <property type="match status" value="1"/>
</dbReference>
<organism evidence="17 18">
    <name type="scientific">Synechococcus elongatus PCC 11801</name>
    <dbReference type="NCBI Taxonomy" id="2219813"/>
    <lineage>
        <taxon>Bacteria</taxon>
        <taxon>Bacillati</taxon>
        <taxon>Cyanobacteriota</taxon>
        <taxon>Cyanophyceae</taxon>
        <taxon>Synechococcales</taxon>
        <taxon>Synechococcaceae</taxon>
        <taxon>Synechococcus</taxon>
    </lineage>
</organism>
<evidence type="ECO:0000313" key="17">
    <source>
        <dbReference type="EMBL" id="AZB73321.1"/>
    </source>
</evidence>
<reference evidence="17 18" key="1">
    <citation type="journal article" date="2018" name="Sci. Rep.">
        <title>Genome Features and Biochemical Characteristics of a Robust, Fast Growing and Naturally Transformable Cyanobacterium Synechococcus elongatus PCC 11801 Isolated from India.</title>
        <authorList>
            <person name="Jaiswal D."/>
            <person name="Sengupta A."/>
            <person name="Sohoni S."/>
            <person name="Sengupta S."/>
            <person name="Phadnavis A.G."/>
            <person name="Pakrasi H.B."/>
            <person name="Wangikar P.P."/>
        </authorList>
    </citation>
    <scope>NUCLEOTIDE SEQUENCE [LARGE SCALE GENOMIC DNA]</scope>
    <source>
        <strain evidence="17 18">PCC 11801</strain>
    </source>
</reference>
<keyword evidence="3" id="KW-0285">Flavoprotein</keyword>
<evidence type="ECO:0000256" key="12">
    <source>
        <dbReference type="ARBA" id="ARBA00066453"/>
    </source>
</evidence>
<gene>
    <name evidence="17" type="ORF">DOP62_11905</name>
</gene>
<dbReference type="GO" id="GO:0070224">
    <property type="term" value="F:sulfide:quinone oxidoreductase activity"/>
    <property type="evidence" value="ECO:0007669"/>
    <property type="project" value="UniProtKB-EC"/>
</dbReference>
<keyword evidence="5" id="KW-0547">Nucleotide-binding</keyword>
<comment type="catalytic activity">
    <reaction evidence="9">
        <text>n a quinone + n hydrogen sulfide + n H(+) = polysulfur(n-2) + n a quinol</text>
        <dbReference type="Rhea" id="RHEA:30239"/>
        <dbReference type="Rhea" id="RHEA-COMP:19475"/>
        <dbReference type="ChEBI" id="CHEBI:15378"/>
        <dbReference type="ChEBI" id="CHEBI:17909"/>
        <dbReference type="ChEBI" id="CHEBI:24646"/>
        <dbReference type="ChEBI" id="CHEBI:29919"/>
        <dbReference type="ChEBI" id="CHEBI:132124"/>
        <dbReference type="EC" id="1.8.5.4"/>
    </reaction>
</comment>
<evidence type="ECO:0000256" key="4">
    <source>
        <dbReference type="ARBA" id="ARBA00022719"/>
    </source>
</evidence>
<dbReference type="InterPro" id="IPR052541">
    <property type="entry name" value="SQRD"/>
</dbReference>
<evidence type="ECO:0000256" key="13">
    <source>
        <dbReference type="ARBA" id="ARBA00071264"/>
    </source>
</evidence>
<keyword evidence="6" id="KW-0274">FAD</keyword>
<dbReference type="RefSeq" id="WP_208674005.1">
    <property type="nucleotide sequence ID" value="NZ_CP030139.2"/>
</dbReference>
<evidence type="ECO:0000256" key="5">
    <source>
        <dbReference type="ARBA" id="ARBA00022741"/>
    </source>
</evidence>
<comment type="similarity">
    <text evidence="11">Belongs to the SQRD family.</text>
</comment>